<dbReference type="InterPro" id="IPR024881">
    <property type="entry name" value="Tip"/>
</dbReference>
<dbReference type="OrthoDB" id="10250728at2759"/>
<dbReference type="InterPro" id="IPR028994">
    <property type="entry name" value="Integrin_alpha_N"/>
</dbReference>
<dbReference type="PANTHER" id="PTHR13412">
    <property type="entry name" value="T-CELL IMMUNOMODULATORY PROTEIN HOMOLOG"/>
    <property type="match status" value="1"/>
</dbReference>
<dbReference type="PANTHER" id="PTHR13412:SF0">
    <property type="entry name" value="T-CELL IMMUNOMODULATORY PROTEIN"/>
    <property type="match status" value="1"/>
</dbReference>
<dbReference type="SUPFAM" id="SSF69318">
    <property type="entry name" value="Integrin alpha N-terminal domain"/>
    <property type="match status" value="1"/>
</dbReference>
<evidence type="ECO:0000313" key="1">
    <source>
        <dbReference type="EMBL" id="OTF76751.1"/>
    </source>
</evidence>
<gene>
    <name evidence="1" type="ORF">BLA29_003436</name>
</gene>
<dbReference type="EMBL" id="MUJZ01035936">
    <property type="protein sequence ID" value="OTF76751.1"/>
    <property type="molecule type" value="Genomic_DNA"/>
</dbReference>
<name>A0A1Y3B7D2_EURMA</name>
<protein>
    <submittedName>
        <fullName evidence="1">Uncharacterized protein</fullName>
    </submittedName>
</protein>
<comment type="caution">
    <text evidence="1">The sequence shown here is derived from an EMBL/GenBank/DDBJ whole genome shotgun (WGS) entry which is preliminary data.</text>
</comment>
<keyword evidence="2" id="KW-1185">Reference proteome</keyword>
<proteinExistence type="predicted"/>
<evidence type="ECO:0000313" key="2">
    <source>
        <dbReference type="Proteomes" id="UP000194236"/>
    </source>
</evidence>
<dbReference type="GO" id="GO:0005886">
    <property type="term" value="C:plasma membrane"/>
    <property type="evidence" value="ECO:0007669"/>
    <property type="project" value="TreeGrafter"/>
</dbReference>
<reference evidence="1 2" key="1">
    <citation type="submission" date="2017-03" db="EMBL/GenBank/DDBJ databases">
        <title>Genome Survey of Euroglyphus maynei.</title>
        <authorList>
            <person name="Arlian L.G."/>
            <person name="Morgan M.S."/>
            <person name="Rider S.D."/>
        </authorList>
    </citation>
    <scope>NUCLEOTIDE SEQUENCE [LARGE SCALE GENOMIC DNA]</scope>
    <source>
        <strain evidence="1">Arlian Lab</strain>
        <tissue evidence="1">Whole body</tissue>
    </source>
</reference>
<dbReference type="Proteomes" id="UP000194236">
    <property type="component" value="Unassembled WGS sequence"/>
</dbReference>
<organism evidence="1 2">
    <name type="scientific">Euroglyphus maynei</name>
    <name type="common">Mayne's house dust mite</name>
    <dbReference type="NCBI Taxonomy" id="6958"/>
    <lineage>
        <taxon>Eukaryota</taxon>
        <taxon>Metazoa</taxon>
        <taxon>Ecdysozoa</taxon>
        <taxon>Arthropoda</taxon>
        <taxon>Chelicerata</taxon>
        <taxon>Arachnida</taxon>
        <taxon>Acari</taxon>
        <taxon>Acariformes</taxon>
        <taxon>Sarcoptiformes</taxon>
        <taxon>Astigmata</taxon>
        <taxon>Psoroptidia</taxon>
        <taxon>Analgoidea</taxon>
        <taxon>Pyroglyphidae</taxon>
        <taxon>Pyroglyphinae</taxon>
        <taxon>Euroglyphus</taxon>
    </lineage>
</organism>
<sequence length="225" mass="26241">MDVLVITKPESSEKLFKIWILRGNKTHLECESKKPLLDNALGHPLILDYNGDMITDFLIETNNCPHELWIMNSKHFRADCRRNQFGDSSLRSPHSNAFVNIRNCQPDSLDYTTDIVITNKNHIEYWLNRGGFNAENRINIRYPDESMYTIGQSAYIDLNIDGCIEHIIAVCKKEGFFHTRCLPQILWYDNKQNDWINIADFTNHSNLYFETIDTQFGIQLPIAVR</sequence>
<dbReference type="AlphaFoldDB" id="A0A1Y3B7D2"/>
<feature type="non-terminal residue" evidence="1">
    <location>
        <position position="225"/>
    </location>
</feature>
<accession>A0A1Y3B7D2</accession>